<proteinExistence type="predicted"/>
<name>A0A481Z5T0_9VIRU</name>
<organism evidence="1">
    <name type="scientific">Pithovirus LCPAC101</name>
    <dbReference type="NCBI Taxonomy" id="2506586"/>
    <lineage>
        <taxon>Viruses</taxon>
        <taxon>Pithoviruses</taxon>
    </lineage>
</organism>
<dbReference type="EMBL" id="MK500452">
    <property type="protein sequence ID" value="QBK90000.1"/>
    <property type="molecule type" value="Genomic_DNA"/>
</dbReference>
<protein>
    <recommendedName>
        <fullName evidence="2">Methyltransferase</fullName>
    </recommendedName>
</protein>
<evidence type="ECO:0008006" key="2">
    <source>
        <dbReference type="Google" id="ProtNLM"/>
    </source>
</evidence>
<evidence type="ECO:0000313" key="1">
    <source>
        <dbReference type="EMBL" id="QBK90000.1"/>
    </source>
</evidence>
<sequence length="363" mass="42582">MFINKINNLPLLFGTLPQYFKSLHIGELLVIGDYKLTLNKDGSINDSLSRDSIDLHEDVDKRYRLLRIIFSIDDLDQSFNFVLIDLKNNNIERFNFYPTIYDDTVNDRINLNIAHQLNNNNFIFSSFHDQSNTFIKKYDDLIITNNGGSTHNILFFSILYYLEYRLLNLDDNYMNTYNYIMENINSSTINKYQTRISSFMRGNIGDGRKNEKRGVLLCHGRFHDMNNVNDMIANLGIDPEVNWIFVDSSDSVNADIVGSYKDYALIKHLKHFSYDYVFSMGCPIFDSIESIEWLLRGARWLLRPGGLVVVRKLATFINRNKSYEIPYKMREVQSTENILPNLMIYEYYNSFIIKGRDVIMHID</sequence>
<accession>A0A481Z5T0</accession>
<gene>
    <name evidence="1" type="ORF">LCPAC101_02850</name>
</gene>
<reference evidence="1" key="1">
    <citation type="journal article" date="2019" name="MBio">
        <title>Virus Genomes from Deep Sea Sediments Expand the Ocean Megavirome and Support Independent Origins of Viral Gigantism.</title>
        <authorList>
            <person name="Backstrom D."/>
            <person name="Yutin N."/>
            <person name="Jorgensen S.L."/>
            <person name="Dharamshi J."/>
            <person name="Homa F."/>
            <person name="Zaremba-Niedwiedzka K."/>
            <person name="Spang A."/>
            <person name="Wolf Y.I."/>
            <person name="Koonin E.V."/>
            <person name="Ettema T.J."/>
        </authorList>
    </citation>
    <scope>NUCLEOTIDE SEQUENCE</scope>
</reference>